<keyword evidence="1" id="KW-0862">Zinc</keyword>
<evidence type="ECO:0000313" key="4">
    <source>
        <dbReference type="Proteomes" id="UP000188533"/>
    </source>
</evidence>
<keyword evidence="1" id="KW-0863">Zinc-finger</keyword>
<organism evidence="3 4">
    <name type="scientific">Lentinula edodes</name>
    <name type="common">Shiitake mushroom</name>
    <name type="synonym">Lentinus edodes</name>
    <dbReference type="NCBI Taxonomy" id="5353"/>
    <lineage>
        <taxon>Eukaryota</taxon>
        <taxon>Fungi</taxon>
        <taxon>Dikarya</taxon>
        <taxon>Basidiomycota</taxon>
        <taxon>Agaricomycotina</taxon>
        <taxon>Agaricomycetes</taxon>
        <taxon>Agaricomycetidae</taxon>
        <taxon>Agaricales</taxon>
        <taxon>Marasmiineae</taxon>
        <taxon>Omphalotaceae</taxon>
        <taxon>Lentinula</taxon>
    </lineage>
</organism>
<keyword evidence="1" id="KW-0479">Metal-binding</keyword>
<dbReference type="Proteomes" id="UP000188533">
    <property type="component" value="Unassembled WGS sequence"/>
</dbReference>
<gene>
    <name evidence="3" type="ORF">LENED_004917</name>
</gene>
<dbReference type="PROSITE" id="PS00028">
    <property type="entry name" value="ZINC_FINGER_C2H2_1"/>
    <property type="match status" value="1"/>
</dbReference>
<dbReference type="PROSITE" id="PS50157">
    <property type="entry name" value="ZINC_FINGER_C2H2_2"/>
    <property type="match status" value="1"/>
</dbReference>
<dbReference type="EMBL" id="BDGU01000136">
    <property type="protein sequence ID" value="GAW03211.1"/>
    <property type="molecule type" value="Genomic_DNA"/>
</dbReference>
<comment type="caution">
    <text evidence="3">The sequence shown here is derived from an EMBL/GenBank/DDBJ whole genome shotgun (WGS) entry which is preliminary data.</text>
</comment>
<reference evidence="3 4" key="2">
    <citation type="submission" date="2017-02" db="EMBL/GenBank/DDBJ databases">
        <title>A genome survey and senescence transcriptome analysis in Lentinula edodes.</title>
        <authorList>
            <person name="Sakamoto Y."/>
            <person name="Nakade K."/>
            <person name="Sato S."/>
            <person name="Yoshida Y."/>
            <person name="Miyazaki K."/>
            <person name="Natsume S."/>
            <person name="Konno N."/>
        </authorList>
    </citation>
    <scope>NUCLEOTIDE SEQUENCE [LARGE SCALE GENOMIC DNA]</scope>
    <source>
        <strain evidence="3 4">NBRC 111202</strain>
    </source>
</reference>
<evidence type="ECO:0000313" key="3">
    <source>
        <dbReference type="EMBL" id="GAW03211.1"/>
    </source>
</evidence>
<evidence type="ECO:0000259" key="2">
    <source>
        <dbReference type="PROSITE" id="PS50157"/>
    </source>
</evidence>
<protein>
    <recommendedName>
        <fullName evidence="2">C2H2-type domain-containing protein</fullName>
    </recommendedName>
</protein>
<evidence type="ECO:0000256" key="1">
    <source>
        <dbReference type="PROSITE-ProRule" id="PRU00042"/>
    </source>
</evidence>
<dbReference type="InterPro" id="IPR013087">
    <property type="entry name" value="Znf_C2H2_type"/>
</dbReference>
<dbReference type="GO" id="GO:0008270">
    <property type="term" value="F:zinc ion binding"/>
    <property type="evidence" value="ECO:0007669"/>
    <property type="project" value="UniProtKB-KW"/>
</dbReference>
<keyword evidence="4" id="KW-1185">Reference proteome</keyword>
<reference evidence="3 4" key="1">
    <citation type="submission" date="2016-08" db="EMBL/GenBank/DDBJ databases">
        <authorList>
            <consortium name="Lentinula edodes genome sequencing consortium"/>
            <person name="Sakamoto Y."/>
            <person name="Nakade K."/>
            <person name="Sato S."/>
            <person name="Yoshida Y."/>
            <person name="Miyazaki K."/>
            <person name="Natsume S."/>
            <person name="Konno N."/>
        </authorList>
    </citation>
    <scope>NUCLEOTIDE SEQUENCE [LARGE SCALE GENOMIC DNA]</scope>
    <source>
        <strain evidence="3 4">NBRC 111202</strain>
    </source>
</reference>
<feature type="domain" description="C2H2-type" evidence="2">
    <location>
        <begin position="170"/>
        <end position="198"/>
    </location>
</feature>
<sequence length="244" mass="27017">MLRTSQRPERRLEVSSNADFMRGSSSSCSGLRDMPATYGLEYHFDWDSDTGNQTSTPPGPALFEDVPVFDFVSHPSTALVPDLTGCVANFDEQEPWPSPNINAVSVPASPSGFIASQISGPSSSMLEGGHRECHSGVHVNLSKMDCTDLMSSREFEPIVANASTNVSKRFKCCDCGKEYTAKHNLQSHINYKHLQHEKKIESLNVERYAGTRTLSSKETLLTLFSNVLEAREICWFKSLVSFIT</sequence>
<dbReference type="Gene3D" id="3.30.160.60">
    <property type="entry name" value="Classic Zinc Finger"/>
    <property type="match status" value="1"/>
</dbReference>
<name>A0A1Q3E7Q6_LENED</name>
<accession>A0A1Q3E7Q6</accession>
<proteinExistence type="predicted"/>
<dbReference type="AlphaFoldDB" id="A0A1Q3E7Q6"/>